<evidence type="ECO:0000313" key="3">
    <source>
        <dbReference type="Proteomes" id="UP000187406"/>
    </source>
</evidence>
<dbReference type="InterPro" id="IPR021775">
    <property type="entry name" value="DUF3339"/>
</dbReference>
<evidence type="ECO:0000256" key="1">
    <source>
        <dbReference type="SAM" id="Phobius"/>
    </source>
</evidence>
<accession>A0A1Q3BET1</accession>
<evidence type="ECO:0000313" key="2">
    <source>
        <dbReference type="EMBL" id="GAV66537.1"/>
    </source>
</evidence>
<dbReference type="OrthoDB" id="652307at2759"/>
<gene>
    <name evidence="2" type="ORF">CFOL_v3_10047</name>
</gene>
<dbReference type="EMBL" id="BDDD01000485">
    <property type="protein sequence ID" value="GAV66537.1"/>
    <property type="molecule type" value="Genomic_DNA"/>
</dbReference>
<organism evidence="2 3">
    <name type="scientific">Cephalotus follicularis</name>
    <name type="common">Albany pitcher plant</name>
    <dbReference type="NCBI Taxonomy" id="3775"/>
    <lineage>
        <taxon>Eukaryota</taxon>
        <taxon>Viridiplantae</taxon>
        <taxon>Streptophyta</taxon>
        <taxon>Embryophyta</taxon>
        <taxon>Tracheophyta</taxon>
        <taxon>Spermatophyta</taxon>
        <taxon>Magnoliopsida</taxon>
        <taxon>eudicotyledons</taxon>
        <taxon>Gunneridae</taxon>
        <taxon>Pentapetalae</taxon>
        <taxon>rosids</taxon>
        <taxon>fabids</taxon>
        <taxon>Oxalidales</taxon>
        <taxon>Cephalotaceae</taxon>
        <taxon>Cephalotus</taxon>
    </lineage>
</organism>
<protein>
    <submittedName>
        <fullName evidence="2">DUF3339 domain-containing protein</fullName>
    </submittedName>
</protein>
<dbReference type="InParanoid" id="A0A1Q3BET1"/>
<dbReference type="Pfam" id="PF11820">
    <property type="entry name" value="DUF3339"/>
    <property type="match status" value="2"/>
</dbReference>
<dbReference type="AlphaFoldDB" id="A0A1Q3BET1"/>
<feature type="transmembrane region" description="Helical" evidence="1">
    <location>
        <begin position="44"/>
        <end position="68"/>
    </location>
</feature>
<name>A0A1Q3BET1_CEPFO</name>
<feature type="transmembrane region" description="Helical" evidence="1">
    <location>
        <begin position="74"/>
        <end position="96"/>
    </location>
</feature>
<keyword evidence="1" id="KW-0472">Membrane</keyword>
<dbReference type="PANTHER" id="PTHR33128:SF46">
    <property type="entry name" value="PROTEIN, PUTATIVE (DUF 3339)-RELATED"/>
    <property type="match status" value="1"/>
</dbReference>
<sequence>MLDWAPILVGLLLFILLSPGLIFQVPGNTRHVEFGNFKTHGKAIIVHTLIFFVLFTILILALGIHIYIGKKIVMADWGAVVIAVVLFVLLTPGLLFQIPGNNRVVEFGNMQTSAASIVVHSIIYFGLITIFLIAIGVHIYT</sequence>
<keyword evidence="1" id="KW-0812">Transmembrane</keyword>
<dbReference type="Proteomes" id="UP000187406">
    <property type="component" value="Unassembled WGS sequence"/>
</dbReference>
<dbReference type="STRING" id="3775.A0A1Q3BET1"/>
<keyword evidence="1" id="KW-1133">Transmembrane helix</keyword>
<reference evidence="3" key="1">
    <citation type="submission" date="2016-04" db="EMBL/GenBank/DDBJ databases">
        <title>Cephalotus genome sequencing.</title>
        <authorList>
            <person name="Fukushima K."/>
            <person name="Hasebe M."/>
            <person name="Fang X."/>
        </authorList>
    </citation>
    <scope>NUCLEOTIDE SEQUENCE [LARGE SCALE GENOMIC DNA]</scope>
    <source>
        <strain evidence="3">cv. St1</strain>
    </source>
</reference>
<proteinExistence type="predicted"/>
<comment type="caution">
    <text evidence="2">The sequence shown here is derived from an EMBL/GenBank/DDBJ whole genome shotgun (WGS) entry which is preliminary data.</text>
</comment>
<dbReference type="PANTHER" id="PTHR33128">
    <property type="entry name" value="OS05G0103400 PROTEIN"/>
    <property type="match status" value="1"/>
</dbReference>
<feature type="non-terminal residue" evidence="2">
    <location>
        <position position="141"/>
    </location>
</feature>
<feature type="transmembrane region" description="Helical" evidence="1">
    <location>
        <begin position="117"/>
        <end position="140"/>
    </location>
</feature>
<feature type="transmembrane region" description="Helical" evidence="1">
    <location>
        <begin position="6"/>
        <end position="23"/>
    </location>
</feature>
<keyword evidence="3" id="KW-1185">Reference proteome</keyword>